<gene>
    <name evidence="2" type="ORF">ERS852490_01064</name>
</gene>
<dbReference type="CDD" id="cd04301">
    <property type="entry name" value="NAT_SF"/>
    <property type="match status" value="1"/>
</dbReference>
<dbReference type="Proteomes" id="UP000095621">
    <property type="component" value="Unassembled WGS sequence"/>
</dbReference>
<dbReference type="PANTHER" id="PTHR43233">
    <property type="entry name" value="FAMILY N-ACETYLTRANSFERASE, PUTATIVE (AFU_ORTHOLOGUE AFUA_6G03350)-RELATED"/>
    <property type="match status" value="1"/>
</dbReference>
<name>A0A174YMV0_9FIRM</name>
<organism evidence="2 3">
    <name type="scientific">Lachnospira eligens</name>
    <dbReference type="NCBI Taxonomy" id="39485"/>
    <lineage>
        <taxon>Bacteria</taxon>
        <taxon>Bacillati</taxon>
        <taxon>Bacillota</taxon>
        <taxon>Clostridia</taxon>
        <taxon>Lachnospirales</taxon>
        <taxon>Lachnospiraceae</taxon>
        <taxon>Lachnospira</taxon>
    </lineage>
</organism>
<keyword evidence="2" id="KW-0808">Transferase</keyword>
<dbReference type="OrthoDB" id="9775804at2"/>
<reference evidence="2 3" key="1">
    <citation type="submission" date="2015-09" db="EMBL/GenBank/DDBJ databases">
        <authorList>
            <consortium name="Pathogen Informatics"/>
        </authorList>
    </citation>
    <scope>NUCLEOTIDE SEQUENCE [LARGE SCALE GENOMIC DNA]</scope>
    <source>
        <strain evidence="2 3">2789STDY5834875</strain>
    </source>
</reference>
<feature type="domain" description="N-acetyltransferase" evidence="1">
    <location>
        <begin position="1"/>
        <end position="139"/>
    </location>
</feature>
<evidence type="ECO:0000313" key="3">
    <source>
        <dbReference type="Proteomes" id="UP000095621"/>
    </source>
</evidence>
<evidence type="ECO:0000313" key="2">
    <source>
        <dbReference type="EMBL" id="CUQ76453.1"/>
    </source>
</evidence>
<dbReference type="PROSITE" id="PS51186">
    <property type="entry name" value="GNAT"/>
    <property type="match status" value="1"/>
</dbReference>
<dbReference type="GO" id="GO:0016747">
    <property type="term" value="F:acyltransferase activity, transferring groups other than amino-acyl groups"/>
    <property type="evidence" value="ECO:0007669"/>
    <property type="project" value="InterPro"/>
</dbReference>
<sequence>MIRIVEDMRDVDIYLSLRKQVGWIKLDENQAQRALDNSVKVFTVYDDDKPIGMGRVVGDMAVISYIQDLIIIPEYQSKHIGSMLIEHIIAYVKGITQEGTRMMLCLMCAKGREIFYEKHGFIARPTSELGPGMIQYILQ</sequence>
<dbReference type="EMBL" id="CZBU01000002">
    <property type="protein sequence ID" value="CUQ76453.1"/>
    <property type="molecule type" value="Genomic_DNA"/>
</dbReference>
<accession>A0A174YMV0</accession>
<dbReference type="SUPFAM" id="SSF55729">
    <property type="entry name" value="Acyl-CoA N-acyltransferases (Nat)"/>
    <property type="match status" value="1"/>
</dbReference>
<dbReference type="RefSeq" id="WP_055215131.1">
    <property type="nucleotide sequence ID" value="NZ_CZBU01000002.1"/>
</dbReference>
<proteinExistence type="predicted"/>
<dbReference type="Pfam" id="PF13508">
    <property type="entry name" value="Acetyltransf_7"/>
    <property type="match status" value="1"/>
</dbReference>
<dbReference type="Gene3D" id="3.40.630.30">
    <property type="match status" value="1"/>
</dbReference>
<dbReference type="AlphaFoldDB" id="A0A174YMV0"/>
<dbReference type="InterPro" id="IPR053144">
    <property type="entry name" value="Acetyltransferase_Butenolide"/>
</dbReference>
<dbReference type="InterPro" id="IPR000182">
    <property type="entry name" value="GNAT_dom"/>
</dbReference>
<protein>
    <submittedName>
        <fullName evidence="2">Acetyltransferase (GNAT) family</fullName>
    </submittedName>
</protein>
<dbReference type="PANTHER" id="PTHR43233:SF1">
    <property type="entry name" value="FAMILY N-ACETYLTRANSFERASE, PUTATIVE (AFU_ORTHOLOGUE AFUA_6G03350)-RELATED"/>
    <property type="match status" value="1"/>
</dbReference>
<dbReference type="InterPro" id="IPR016181">
    <property type="entry name" value="Acyl_CoA_acyltransferase"/>
</dbReference>
<evidence type="ECO:0000259" key="1">
    <source>
        <dbReference type="PROSITE" id="PS51186"/>
    </source>
</evidence>